<dbReference type="RefSeq" id="WP_126644063.1">
    <property type="nucleotide sequence ID" value="NZ_BIFH01000069.1"/>
</dbReference>
<dbReference type="AlphaFoldDB" id="A0A401Z6T5"/>
<evidence type="ECO:0000313" key="2">
    <source>
        <dbReference type="Proteomes" id="UP000286931"/>
    </source>
</evidence>
<name>A0A401Z6T5_9ACTN</name>
<dbReference type="Proteomes" id="UP000286931">
    <property type="component" value="Unassembled WGS sequence"/>
</dbReference>
<dbReference type="EMBL" id="BIFH01000069">
    <property type="protein sequence ID" value="GCE02580.1"/>
    <property type="molecule type" value="Genomic_DNA"/>
</dbReference>
<keyword evidence="2" id="KW-1185">Reference proteome</keyword>
<evidence type="ECO:0000313" key="1">
    <source>
        <dbReference type="EMBL" id="GCE02580.1"/>
    </source>
</evidence>
<organism evidence="1 2">
    <name type="scientific">Embleya hyalina</name>
    <dbReference type="NCBI Taxonomy" id="516124"/>
    <lineage>
        <taxon>Bacteria</taxon>
        <taxon>Bacillati</taxon>
        <taxon>Actinomycetota</taxon>
        <taxon>Actinomycetes</taxon>
        <taxon>Kitasatosporales</taxon>
        <taxon>Streptomycetaceae</taxon>
        <taxon>Embleya</taxon>
    </lineage>
</organism>
<gene>
    <name evidence="1" type="ORF">EHYA_10357</name>
</gene>
<accession>A0A401Z6T5</accession>
<protein>
    <submittedName>
        <fullName evidence="1">Uncharacterized protein</fullName>
    </submittedName>
</protein>
<comment type="caution">
    <text evidence="1">The sequence shown here is derived from an EMBL/GenBank/DDBJ whole genome shotgun (WGS) entry which is preliminary data.</text>
</comment>
<sequence length="95" mass="10604">MPTFEMAPDNYPEDPRDWTTDHVARFWAINSKRAVRCELSGRIGTFAAVINLQAFVRLPGGTEFRTHCGHLRVLEDEVAAFVFGTVGVGRDVPRG</sequence>
<proteinExistence type="predicted"/>
<dbReference type="OrthoDB" id="9839619at2"/>
<reference evidence="1 2" key="1">
    <citation type="submission" date="2018-12" db="EMBL/GenBank/DDBJ databases">
        <title>Draft genome sequence of Embleya hyalina NBRC 13850T.</title>
        <authorList>
            <person name="Komaki H."/>
            <person name="Hosoyama A."/>
            <person name="Kimura A."/>
            <person name="Ichikawa N."/>
            <person name="Tamura T."/>
        </authorList>
    </citation>
    <scope>NUCLEOTIDE SEQUENCE [LARGE SCALE GENOMIC DNA]</scope>
    <source>
        <strain evidence="1 2">NBRC 13850</strain>
    </source>
</reference>